<accession>A0A167MFF2</accession>
<evidence type="ECO:0000256" key="1">
    <source>
        <dbReference type="SAM" id="MobiDB-lite"/>
    </source>
</evidence>
<gene>
    <name evidence="2" type="ORF">CALVIDRAFT_598216</name>
</gene>
<proteinExistence type="predicted"/>
<evidence type="ECO:0000313" key="3">
    <source>
        <dbReference type="Proteomes" id="UP000076738"/>
    </source>
</evidence>
<dbReference type="Proteomes" id="UP000076738">
    <property type="component" value="Unassembled WGS sequence"/>
</dbReference>
<evidence type="ECO:0000313" key="2">
    <source>
        <dbReference type="EMBL" id="KZO96656.1"/>
    </source>
</evidence>
<dbReference type="OrthoDB" id="10617555at2759"/>
<feature type="compositionally biased region" description="Gly residues" evidence="1">
    <location>
        <begin position="314"/>
        <end position="352"/>
    </location>
</feature>
<dbReference type="AlphaFoldDB" id="A0A167MFF2"/>
<dbReference type="EMBL" id="KV417283">
    <property type="protein sequence ID" value="KZO96656.1"/>
    <property type="molecule type" value="Genomic_DNA"/>
</dbReference>
<protein>
    <submittedName>
        <fullName evidence="2">Uncharacterized protein</fullName>
    </submittedName>
</protein>
<reference evidence="2 3" key="1">
    <citation type="journal article" date="2016" name="Mol. Biol. Evol.">
        <title>Comparative Genomics of Early-Diverging Mushroom-Forming Fungi Provides Insights into the Origins of Lignocellulose Decay Capabilities.</title>
        <authorList>
            <person name="Nagy L.G."/>
            <person name="Riley R."/>
            <person name="Tritt A."/>
            <person name="Adam C."/>
            <person name="Daum C."/>
            <person name="Floudas D."/>
            <person name="Sun H."/>
            <person name="Yadav J.S."/>
            <person name="Pangilinan J."/>
            <person name="Larsson K.H."/>
            <person name="Matsuura K."/>
            <person name="Barry K."/>
            <person name="Labutti K."/>
            <person name="Kuo R."/>
            <person name="Ohm R.A."/>
            <person name="Bhattacharya S.S."/>
            <person name="Shirouzu T."/>
            <person name="Yoshinaga Y."/>
            <person name="Martin F.M."/>
            <person name="Grigoriev I.V."/>
            <person name="Hibbett D.S."/>
        </authorList>
    </citation>
    <scope>NUCLEOTIDE SEQUENCE [LARGE SCALE GENOMIC DNA]</scope>
    <source>
        <strain evidence="2 3">TUFC12733</strain>
    </source>
</reference>
<keyword evidence="3" id="KW-1185">Reference proteome</keyword>
<organism evidence="2 3">
    <name type="scientific">Calocera viscosa (strain TUFC12733)</name>
    <dbReference type="NCBI Taxonomy" id="1330018"/>
    <lineage>
        <taxon>Eukaryota</taxon>
        <taxon>Fungi</taxon>
        <taxon>Dikarya</taxon>
        <taxon>Basidiomycota</taxon>
        <taxon>Agaricomycotina</taxon>
        <taxon>Dacrymycetes</taxon>
        <taxon>Dacrymycetales</taxon>
        <taxon>Dacrymycetaceae</taxon>
        <taxon>Calocera</taxon>
    </lineage>
</organism>
<feature type="region of interest" description="Disordered" evidence="1">
    <location>
        <begin position="284"/>
        <end position="368"/>
    </location>
</feature>
<name>A0A167MFF2_CALVF</name>
<feature type="compositionally biased region" description="Low complexity" evidence="1">
    <location>
        <begin position="353"/>
        <end position="368"/>
    </location>
</feature>
<sequence>MTVHPDWRTMRFACGEQFDKAGYDHGDYDSIEPEARQLHSLQPRHRPDMQFLPSALVLISLSTASVHAHPQARWSQKRSPVTKAEIPPIFRRQLPIDPSACATECTGENRSILFDIYDCQQDNVDLSVGIACQCKQMTYLYSVCATCVLNHAGVTPSAWESTCAAASSAVRATSIAGTTTVTTTTAQPAVTAIGVLCPSDCATQADANGIQELETCIDGDVGCFCASTSLLSSTCFACVITQSDVTTNQLAEICSAYSATAAYTAMASRNSTALADGAGTTTTTTAGSATNVAGGGGSDAGTTADGSSNPGTNAAGGAGGGSGTTAGGGGGSGGGTTARAGSGSGTTAGGASGARTSAASATSTTRSAASKITVGEQVVFLAGAFMLVGGLMVLL</sequence>